<dbReference type="OrthoDB" id="9759014at2"/>
<dbReference type="GO" id="GO:0004252">
    <property type="term" value="F:serine-type endopeptidase activity"/>
    <property type="evidence" value="ECO:0007669"/>
    <property type="project" value="InterPro"/>
</dbReference>
<protein>
    <recommendedName>
        <fullName evidence="3">Peptidase S8/S53 domain-containing protein</fullName>
    </recommendedName>
</protein>
<comment type="similarity">
    <text evidence="2">Belongs to the peptidase S8 family.</text>
</comment>
<dbReference type="Proteomes" id="UP000008461">
    <property type="component" value="Chromosome"/>
</dbReference>
<proteinExistence type="inferred from homology"/>
<dbReference type="HOGENOM" id="CLU_1159796_0_0_10"/>
<dbReference type="Pfam" id="PF00082">
    <property type="entry name" value="Peptidase_S8"/>
    <property type="match status" value="1"/>
</dbReference>
<comment type="caution">
    <text evidence="2">Lacks conserved residue(s) required for the propagation of feature annotation.</text>
</comment>
<reference evidence="4 5" key="1">
    <citation type="journal article" date="2011" name="Stand. Genomic Sci.">
        <title>Complete genome sequence of Haliscomenobacter hydrossis type strain (O).</title>
        <authorList>
            <consortium name="US DOE Joint Genome Institute (JGI-PGF)"/>
            <person name="Daligault H."/>
            <person name="Lapidus A."/>
            <person name="Zeytun A."/>
            <person name="Nolan M."/>
            <person name="Lucas S."/>
            <person name="Del Rio T.G."/>
            <person name="Tice H."/>
            <person name="Cheng J.F."/>
            <person name="Tapia R."/>
            <person name="Han C."/>
            <person name="Goodwin L."/>
            <person name="Pitluck S."/>
            <person name="Liolios K."/>
            <person name="Pagani I."/>
            <person name="Ivanova N."/>
            <person name="Huntemann M."/>
            <person name="Mavromatis K."/>
            <person name="Mikhailova N."/>
            <person name="Pati A."/>
            <person name="Chen A."/>
            <person name="Palaniappan K."/>
            <person name="Land M."/>
            <person name="Hauser L."/>
            <person name="Brambilla E.M."/>
            <person name="Rohde M."/>
            <person name="Verbarg S."/>
            <person name="Goker M."/>
            <person name="Bristow J."/>
            <person name="Eisen J.A."/>
            <person name="Markowitz V."/>
            <person name="Hugenholtz P."/>
            <person name="Kyrpides N.C."/>
            <person name="Klenk H.P."/>
            <person name="Woyke T."/>
        </authorList>
    </citation>
    <scope>NUCLEOTIDE SEQUENCE [LARGE SCALE GENOMIC DNA]</scope>
    <source>
        <strain evidence="5">ATCC 27775 / DSM 1100 / LMG 10767 / O</strain>
    </source>
</reference>
<dbReference type="Gene3D" id="3.40.50.200">
    <property type="entry name" value="Peptidase S8/S53 domain"/>
    <property type="match status" value="1"/>
</dbReference>
<dbReference type="PROSITE" id="PS00136">
    <property type="entry name" value="SUBTILASE_ASP"/>
    <property type="match status" value="1"/>
</dbReference>
<dbReference type="InterPro" id="IPR023827">
    <property type="entry name" value="Peptidase_S8_Asp-AS"/>
</dbReference>
<keyword evidence="1" id="KW-0378">Hydrolase</keyword>
<dbReference type="eggNOG" id="COG1404">
    <property type="taxonomic scope" value="Bacteria"/>
</dbReference>
<dbReference type="GO" id="GO:0006508">
    <property type="term" value="P:proteolysis"/>
    <property type="evidence" value="ECO:0007669"/>
    <property type="project" value="InterPro"/>
</dbReference>
<dbReference type="KEGG" id="hhy:Halhy_2248"/>
<dbReference type="SUPFAM" id="SSF52743">
    <property type="entry name" value="Subtilisin-like"/>
    <property type="match status" value="1"/>
</dbReference>
<evidence type="ECO:0000313" key="5">
    <source>
        <dbReference type="Proteomes" id="UP000008461"/>
    </source>
</evidence>
<evidence type="ECO:0000259" key="3">
    <source>
        <dbReference type="Pfam" id="PF00082"/>
    </source>
</evidence>
<name>F4KT59_HALH1</name>
<reference key="2">
    <citation type="submission" date="2011-04" db="EMBL/GenBank/DDBJ databases">
        <title>Complete sequence of chromosome of Haliscomenobacter hydrossis DSM 1100.</title>
        <authorList>
            <consortium name="US DOE Joint Genome Institute (JGI-PGF)"/>
            <person name="Lucas S."/>
            <person name="Han J."/>
            <person name="Lapidus A."/>
            <person name="Bruce D."/>
            <person name="Goodwin L."/>
            <person name="Pitluck S."/>
            <person name="Peters L."/>
            <person name="Kyrpides N."/>
            <person name="Mavromatis K."/>
            <person name="Ivanova N."/>
            <person name="Ovchinnikova G."/>
            <person name="Pagani I."/>
            <person name="Daligault H."/>
            <person name="Detter J.C."/>
            <person name="Han C."/>
            <person name="Land M."/>
            <person name="Hauser L."/>
            <person name="Markowitz V."/>
            <person name="Cheng J.-F."/>
            <person name="Hugenholtz P."/>
            <person name="Woyke T."/>
            <person name="Wu D."/>
            <person name="Verbarg S."/>
            <person name="Frueling A."/>
            <person name="Brambilla E."/>
            <person name="Klenk H.-P."/>
            <person name="Eisen J.A."/>
        </authorList>
    </citation>
    <scope>NUCLEOTIDE SEQUENCE</scope>
    <source>
        <strain>DSM 1100</strain>
    </source>
</reference>
<keyword evidence="5" id="KW-1185">Reference proteome</keyword>
<dbReference type="RefSeq" id="WP_013764681.1">
    <property type="nucleotide sequence ID" value="NC_015510.1"/>
</dbReference>
<dbReference type="PROSITE" id="PS51892">
    <property type="entry name" value="SUBTILASE"/>
    <property type="match status" value="1"/>
</dbReference>
<evidence type="ECO:0000313" key="4">
    <source>
        <dbReference type="EMBL" id="AEE50129.1"/>
    </source>
</evidence>
<dbReference type="EMBL" id="CP002691">
    <property type="protein sequence ID" value="AEE50129.1"/>
    <property type="molecule type" value="Genomic_DNA"/>
</dbReference>
<evidence type="ECO:0000256" key="1">
    <source>
        <dbReference type="ARBA" id="ARBA00022801"/>
    </source>
</evidence>
<dbReference type="AlphaFoldDB" id="F4KT59"/>
<sequence length="239" mass="26464">MNDKNYVSIMDGTMLPGRSLMDYVYDPINNKYLAPAQAIRNFNTPEYYKNNTPYTRIVAIVDTGVLPDHPFIKNLLIESIDFTGEGIADLNGHGTIVTLLAILPTTPIINVKVVSADGKGSPESLINGLNWLKRKKKTFGENIKLYVNVSLGTYSKKWGIFDCRGRCRICKAAEELTQEDVTIYAAAGNTPGKTSCPAKLALTTKNERILAVGDENWEKSGKFNRSANSNPGPFRDINW</sequence>
<accession>F4KT59</accession>
<dbReference type="InterPro" id="IPR036852">
    <property type="entry name" value="Peptidase_S8/S53_dom_sf"/>
</dbReference>
<evidence type="ECO:0000256" key="2">
    <source>
        <dbReference type="PROSITE-ProRule" id="PRU01240"/>
    </source>
</evidence>
<gene>
    <name evidence="4" type="ordered locus">Halhy_2248</name>
</gene>
<dbReference type="InterPro" id="IPR000209">
    <property type="entry name" value="Peptidase_S8/S53_dom"/>
</dbReference>
<feature type="domain" description="Peptidase S8/S53" evidence="3">
    <location>
        <begin position="57"/>
        <end position="216"/>
    </location>
</feature>
<dbReference type="STRING" id="760192.Halhy_2248"/>
<organism evidence="4 5">
    <name type="scientific">Haliscomenobacter hydrossis (strain ATCC 27775 / DSM 1100 / LMG 10767 / O)</name>
    <dbReference type="NCBI Taxonomy" id="760192"/>
    <lineage>
        <taxon>Bacteria</taxon>
        <taxon>Pseudomonadati</taxon>
        <taxon>Bacteroidota</taxon>
        <taxon>Saprospiria</taxon>
        <taxon>Saprospirales</taxon>
        <taxon>Haliscomenobacteraceae</taxon>
        <taxon>Haliscomenobacter</taxon>
    </lineage>
</organism>